<dbReference type="InterPro" id="IPR036236">
    <property type="entry name" value="Znf_C2H2_sf"/>
</dbReference>
<dbReference type="Pfam" id="PF00096">
    <property type="entry name" value="zf-C2H2"/>
    <property type="match status" value="2"/>
</dbReference>
<dbReference type="InterPro" id="IPR050331">
    <property type="entry name" value="Zinc_finger"/>
</dbReference>
<keyword evidence="4 7" id="KW-0863">Zinc-finger</keyword>
<dbReference type="SUPFAM" id="SSF57667">
    <property type="entry name" value="beta-beta-alpha zinc fingers"/>
    <property type="match status" value="2"/>
</dbReference>
<keyword evidence="6" id="KW-0539">Nucleus</keyword>
<dbReference type="EMBL" id="KN042433">
    <property type="protein sequence ID" value="KFH62226.1"/>
    <property type="molecule type" value="Genomic_DNA"/>
</dbReference>
<dbReference type="GO" id="GO:0005634">
    <property type="term" value="C:nucleus"/>
    <property type="evidence" value="ECO:0007669"/>
    <property type="project" value="UniProtKB-SubCell"/>
</dbReference>
<feature type="region of interest" description="Disordered" evidence="8">
    <location>
        <begin position="92"/>
        <end position="188"/>
    </location>
</feature>
<dbReference type="GO" id="GO:0010468">
    <property type="term" value="P:regulation of gene expression"/>
    <property type="evidence" value="ECO:0007669"/>
    <property type="project" value="TreeGrafter"/>
</dbReference>
<evidence type="ECO:0000313" key="10">
    <source>
        <dbReference type="EMBL" id="KFH62226.1"/>
    </source>
</evidence>
<sequence length="610" mass="67200">MASSFHIPDKGSFLDSTDMYPHNYLDLDIEHITGRGVFNDILADSSELGYPLLVDNEGDTNRNDESMLDLLPWHLLSEPIYTDPLPLPQVARAPMPSPFEPVSRLPPPQSGPGPSGYAQRADHYMVTPQTPSMAYSPEQEPAYAYSRPPPSLTPRTSDDLTWLTSPSTAQARPEPQVRTPASTPRQSPIQGHDNFWNAFQFGISNEATFGGPVVHYTLLPPFARYPDAIYNPPFLGNLSSKSGYPFAQENGNFAPYIPQYVPVQVVYPLFDQDSEGRTIEPKKLQHGASAYEHNHAHNTHDCTSTSVPLPPSEYDCISGFTNKADESERESEAESLSSWPSPHSHISSSYSPNLLSSSGTSSRSSCSSPSPSSVPSPSSLFTLSSRGSSPSDLWSSDSEDECSDIDEYTSTRAGSSATKRKNVESSSSKKARVYPKSSTSNASNRGPSTSPEISIDSDSDDVDEFIPTHTSSLMRAAQRKLTSSMTNSARPNKKARRRSTTTDDMGHGESQADPAKRFTCTFPGCHRLFTRLFNMRTHERTHNPNQERPFVCSEPSCGKRFSRKHDMQRHEASVHRGEGRYGCPICGRSFARRDGLQKHQAGRGGPCQDH</sequence>
<dbReference type="AlphaFoldDB" id="A0A086TJU9"/>
<feature type="domain" description="C2H2-type" evidence="9">
    <location>
        <begin position="518"/>
        <end position="547"/>
    </location>
</feature>
<dbReference type="Gene3D" id="3.30.160.60">
    <property type="entry name" value="Classic Zinc Finger"/>
    <property type="match status" value="3"/>
</dbReference>
<evidence type="ECO:0000256" key="3">
    <source>
        <dbReference type="ARBA" id="ARBA00022737"/>
    </source>
</evidence>
<evidence type="ECO:0000256" key="1">
    <source>
        <dbReference type="ARBA" id="ARBA00004123"/>
    </source>
</evidence>
<evidence type="ECO:0000256" key="8">
    <source>
        <dbReference type="SAM" id="MobiDB-lite"/>
    </source>
</evidence>
<dbReference type="PANTHER" id="PTHR16515:SF49">
    <property type="entry name" value="GASTRULA ZINC FINGER PROTEIN XLCGF49.1-LIKE-RELATED"/>
    <property type="match status" value="1"/>
</dbReference>
<feature type="compositionally biased region" description="Polar residues" evidence="8">
    <location>
        <begin position="179"/>
        <end position="188"/>
    </location>
</feature>
<evidence type="ECO:0000313" key="11">
    <source>
        <dbReference type="Proteomes" id="UP000243308"/>
    </source>
</evidence>
<dbReference type="InterPro" id="IPR013087">
    <property type="entry name" value="Znf_C2H2_type"/>
</dbReference>
<keyword evidence="3" id="KW-0677">Repeat</keyword>
<feature type="compositionally biased region" description="Acidic residues" evidence="8">
    <location>
        <begin position="455"/>
        <end position="464"/>
    </location>
</feature>
<dbReference type="Proteomes" id="UP000243308">
    <property type="component" value="Unassembled WGS sequence"/>
</dbReference>
<keyword evidence="2" id="KW-0479">Metal-binding</keyword>
<feature type="compositionally biased region" description="Polar residues" evidence="8">
    <location>
        <begin position="480"/>
        <end position="490"/>
    </location>
</feature>
<accession>A0A086TJU9</accession>
<feature type="compositionally biased region" description="Acidic residues" evidence="8">
    <location>
        <begin position="397"/>
        <end position="407"/>
    </location>
</feature>
<dbReference type="PROSITE" id="PS00028">
    <property type="entry name" value="ZINC_FINGER_C2H2_1"/>
    <property type="match status" value="2"/>
</dbReference>
<comment type="subcellular location">
    <subcellularLocation>
        <location evidence="1">Nucleus</location>
    </subcellularLocation>
</comment>
<reference evidence="10 11" key="1">
    <citation type="submission" date="2011-02" db="EMBL/GenBank/DDBJ databases">
        <title>The Genome Sequence of Mortierella verticillata NRRL 6337.</title>
        <authorList>
            <consortium name="The Broad Institute Genome Sequencing Platform"/>
            <person name="Russ C."/>
            <person name="Cuomo C."/>
            <person name="Burger G."/>
            <person name="Gray M.W."/>
            <person name="Holland P.W.H."/>
            <person name="King N."/>
            <person name="Lang F.B.F."/>
            <person name="Roger A.J."/>
            <person name="Ruiz-Trillo I."/>
            <person name="Young S.K."/>
            <person name="Zeng Q."/>
            <person name="Gargeya S."/>
            <person name="Alvarado L."/>
            <person name="Berlin A."/>
            <person name="Chapman S.B."/>
            <person name="Chen Z."/>
            <person name="Freedman E."/>
            <person name="Gellesch M."/>
            <person name="Goldberg J."/>
            <person name="Griggs A."/>
            <person name="Gujja S."/>
            <person name="Heilman E."/>
            <person name="Heiman D."/>
            <person name="Howarth C."/>
            <person name="Mehta T."/>
            <person name="Neiman D."/>
            <person name="Pearson M."/>
            <person name="Roberts A."/>
            <person name="Saif S."/>
            <person name="Shea T."/>
            <person name="Shenoy N."/>
            <person name="Sisk P."/>
            <person name="Stolte C."/>
            <person name="Sykes S."/>
            <person name="White J."/>
            <person name="Yandava C."/>
            <person name="Haas B."/>
            <person name="Nusbaum C."/>
            <person name="Birren B."/>
        </authorList>
    </citation>
    <scope>NUCLEOTIDE SEQUENCE [LARGE SCALE GENOMIC DNA]</scope>
    <source>
        <strain evidence="10 11">NRRL 6337</strain>
    </source>
</reference>
<organism evidence="10 11">
    <name type="scientific">Podila verticillata NRRL 6337</name>
    <dbReference type="NCBI Taxonomy" id="1069443"/>
    <lineage>
        <taxon>Eukaryota</taxon>
        <taxon>Fungi</taxon>
        <taxon>Fungi incertae sedis</taxon>
        <taxon>Mucoromycota</taxon>
        <taxon>Mortierellomycotina</taxon>
        <taxon>Mortierellomycetes</taxon>
        <taxon>Mortierellales</taxon>
        <taxon>Mortierellaceae</taxon>
        <taxon>Podila</taxon>
    </lineage>
</organism>
<dbReference type="OrthoDB" id="8117402at2759"/>
<dbReference type="GO" id="GO:0008270">
    <property type="term" value="F:zinc ion binding"/>
    <property type="evidence" value="ECO:0007669"/>
    <property type="project" value="UniProtKB-KW"/>
</dbReference>
<dbReference type="SMART" id="SM00355">
    <property type="entry name" value="ZnF_C2H2"/>
    <property type="match status" value="3"/>
</dbReference>
<feature type="domain" description="C2H2-type" evidence="9">
    <location>
        <begin position="550"/>
        <end position="580"/>
    </location>
</feature>
<evidence type="ECO:0000256" key="4">
    <source>
        <dbReference type="ARBA" id="ARBA00022771"/>
    </source>
</evidence>
<feature type="compositionally biased region" description="Polar residues" evidence="8">
    <location>
        <begin position="408"/>
        <end position="417"/>
    </location>
</feature>
<proteinExistence type="predicted"/>
<feature type="compositionally biased region" description="Polar residues" evidence="8">
    <location>
        <begin position="436"/>
        <end position="446"/>
    </location>
</feature>
<feature type="domain" description="C2H2-type" evidence="9">
    <location>
        <begin position="581"/>
        <end position="610"/>
    </location>
</feature>
<evidence type="ECO:0000256" key="6">
    <source>
        <dbReference type="ARBA" id="ARBA00023242"/>
    </source>
</evidence>
<gene>
    <name evidence="10" type="ORF">MVEG_11864</name>
</gene>
<protein>
    <recommendedName>
        <fullName evidence="9">C2H2-type domain-containing protein</fullName>
    </recommendedName>
</protein>
<evidence type="ECO:0000256" key="5">
    <source>
        <dbReference type="ARBA" id="ARBA00022833"/>
    </source>
</evidence>
<dbReference type="PANTHER" id="PTHR16515">
    <property type="entry name" value="PR DOMAIN ZINC FINGER PROTEIN"/>
    <property type="match status" value="1"/>
</dbReference>
<evidence type="ECO:0000259" key="9">
    <source>
        <dbReference type="PROSITE" id="PS50157"/>
    </source>
</evidence>
<keyword evidence="11" id="KW-1185">Reference proteome</keyword>
<name>A0A086TJU9_9FUNG</name>
<feature type="compositionally biased region" description="Pro residues" evidence="8">
    <location>
        <begin position="95"/>
        <end position="111"/>
    </location>
</feature>
<dbReference type="PROSITE" id="PS50157">
    <property type="entry name" value="ZINC_FINGER_C2H2_2"/>
    <property type="match status" value="3"/>
</dbReference>
<evidence type="ECO:0000256" key="7">
    <source>
        <dbReference type="PROSITE-ProRule" id="PRU00042"/>
    </source>
</evidence>
<feature type="compositionally biased region" description="Basic and acidic residues" evidence="8">
    <location>
        <begin position="323"/>
        <end position="332"/>
    </location>
</feature>
<feature type="region of interest" description="Disordered" evidence="8">
    <location>
        <begin position="317"/>
        <end position="512"/>
    </location>
</feature>
<keyword evidence="5" id="KW-0862">Zinc</keyword>
<feature type="compositionally biased region" description="Low complexity" evidence="8">
    <location>
        <begin position="334"/>
        <end position="396"/>
    </location>
</feature>
<evidence type="ECO:0000256" key="2">
    <source>
        <dbReference type="ARBA" id="ARBA00022723"/>
    </source>
</evidence>